<sequence length="61" mass="6589">MCRKSWSSLDYAEVGNGPGTFHSSKIFDLSIAHTNIVEMIKNIQNVANSAITPLQAPACLP</sequence>
<dbReference type="EMBL" id="CABFMQ020000156">
    <property type="protein sequence ID" value="VTZ52679.1"/>
    <property type="molecule type" value="Genomic_DNA"/>
</dbReference>
<organism evidence="1 2">
    <name type="scientific">Methylocella tundrae</name>
    <dbReference type="NCBI Taxonomy" id="227605"/>
    <lineage>
        <taxon>Bacteria</taxon>
        <taxon>Pseudomonadati</taxon>
        <taxon>Pseudomonadota</taxon>
        <taxon>Alphaproteobacteria</taxon>
        <taxon>Hyphomicrobiales</taxon>
        <taxon>Beijerinckiaceae</taxon>
        <taxon>Methylocella</taxon>
    </lineage>
</organism>
<accession>A0A8B6MDC3</accession>
<keyword evidence="2" id="KW-1185">Reference proteome</keyword>
<reference evidence="1 2" key="1">
    <citation type="submission" date="2019-05" db="EMBL/GenBank/DDBJ databases">
        <authorList>
            <person name="Farhan Ul Haque M."/>
        </authorList>
    </citation>
    <scope>NUCLEOTIDE SEQUENCE [LARGE SCALE GENOMIC DNA]</scope>
    <source>
        <strain evidence="1">2</strain>
    </source>
</reference>
<gene>
    <name evidence="1" type="ORF">MPC4_920001</name>
</gene>
<dbReference type="Proteomes" id="UP000485880">
    <property type="component" value="Unassembled WGS sequence"/>
</dbReference>
<protein>
    <submittedName>
        <fullName evidence="1">Uncharacterized protein</fullName>
    </submittedName>
</protein>
<name>A0A8B6MDC3_METTU</name>
<comment type="caution">
    <text evidence="1">The sequence shown here is derived from an EMBL/GenBank/DDBJ whole genome shotgun (WGS) entry which is preliminary data.</text>
</comment>
<dbReference type="AlphaFoldDB" id="A0A8B6MDC3"/>
<evidence type="ECO:0000313" key="1">
    <source>
        <dbReference type="EMBL" id="VTZ52679.1"/>
    </source>
</evidence>
<proteinExistence type="predicted"/>
<evidence type="ECO:0000313" key="2">
    <source>
        <dbReference type="Proteomes" id="UP000485880"/>
    </source>
</evidence>